<reference evidence="2" key="1">
    <citation type="submission" date="2020-11" db="EMBL/GenBank/DDBJ databases">
        <authorList>
            <consortium name="DOE Joint Genome Institute"/>
            <person name="Ahrendt S."/>
            <person name="Riley R."/>
            <person name="Andreopoulos W."/>
            <person name="Labutti K."/>
            <person name="Pangilinan J."/>
            <person name="Ruiz-Duenas F.J."/>
            <person name="Barrasa J.M."/>
            <person name="Sanchez-Garcia M."/>
            <person name="Camarero S."/>
            <person name="Miyauchi S."/>
            <person name="Serrano A."/>
            <person name="Linde D."/>
            <person name="Babiker R."/>
            <person name="Drula E."/>
            <person name="Ayuso-Fernandez I."/>
            <person name="Pacheco R."/>
            <person name="Padilla G."/>
            <person name="Ferreira P."/>
            <person name="Barriuso J."/>
            <person name="Kellner H."/>
            <person name="Castanera R."/>
            <person name="Alfaro M."/>
            <person name="Ramirez L."/>
            <person name="Pisabarro A.G."/>
            <person name="Kuo A."/>
            <person name="Tritt A."/>
            <person name="Lipzen A."/>
            <person name="He G."/>
            <person name="Yan M."/>
            <person name="Ng V."/>
            <person name="Cullen D."/>
            <person name="Martin F."/>
            <person name="Rosso M.-N."/>
            <person name="Henrissat B."/>
            <person name="Hibbett D."/>
            <person name="Martinez A.T."/>
            <person name="Grigoriev I.V."/>
        </authorList>
    </citation>
    <scope>NUCLEOTIDE SEQUENCE</scope>
    <source>
        <strain evidence="2">CIRM-BRFM 674</strain>
    </source>
</reference>
<dbReference type="Proteomes" id="UP000807469">
    <property type="component" value="Unassembled WGS sequence"/>
</dbReference>
<keyword evidence="3" id="KW-1185">Reference proteome</keyword>
<dbReference type="Gene3D" id="3.30.420.10">
    <property type="entry name" value="Ribonuclease H-like superfamily/Ribonuclease H"/>
    <property type="match status" value="1"/>
</dbReference>
<protein>
    <recommendedName>
        <fullName evidence="1">Gfd2/YDR514C-like C-terminal domain-containing protein</fullName>
    </recommendedName>
</protein>
<dbReference type="InterPro" id="IPR040151">
    <property type="entry name" value="Gfd2/YDR514C-like"/>
</dbReference>
<dbReference type="EMBL" id="MU155136">
    <property type="protein sequence ID" value="KAF9485268.1"/>
    <property type="molecule type" value="Genomic_DNA"/>
</dbReference>
<dbReference type="InterPro" id="IPR012337">
    <property type="entry name" value="RNaseH-like_sf"/>
</dbReference>
<dbReference type="AlphaFoldDB" id="A0A9P5ZBZ5"/>
<dbReference type="GO" id="GO:0003676">
    <property type="term" value="F:nucleic acid binding"/>
    <property type="evidence" value="ECO:0007669"/>
    <property type="project" value="InterPro"/>
</dbReference>
<sequence length="405" mass="45465">MPAEVPVITGYYRYTDIWYEWAAALPDPADRAPVKAIFAHDALVHPDHPLHVDGVKGVQMYIGTFDSGEARLLFSSAQIDYIRYWLHEMDLTKNVVPLPYSDCLLTGANLKTVSTVVYSDGGSVRNAIKVIDKNNKRLKGSNPEVRHKRHVFEVVRNLWAAKGGVWCALDFESWELEHSVMTEFGWSLVGWRDGQKIEECGHIIVDEGRKYANSQYVPDHRYNYMFQGKSEIVKKTVVKQRVQDMIAKLAEFGPIFLVFHDNTSDIKDLGTLGVNLEGLSYMLPEAAVENGIFAVDTADLIAALLGEEGGNKRSLEKMCSLLQIRTSYLHNAGNDAYYTLKALEAMAEGDPVDIQREKRWPQQTPAGVKVELKPWQEDSDYSDEEGVFGEVVISGAKHASPQDQV</sequence>
<dbReference type="Pfam" id="PF21762">
    <property type="entry name" value="DEDDh_C"/>
    <property type="match status" value="1"/>
</dbReference>
<name>A0A9P5ZBZ5_9AGAR</name>
<dbReference type="SUPFAM" id="SSF53098">
    <property type="entry name" value="Ribonuclease H-like"/>
    <property type="match status" value="1"/>
</dbReference>
<dbReference type="GO" id="GO:0005634">
    <property type="term" value="C:nucleus"/>
    <property type="evidence" value="ECO:0007669"/>
    <property type="project" value="TreeGrafter"/>
</dbReference>
<dbReference type="InterPro" id="IPR048519">
    <property type="entry name" value="Gfd2/YDR514C-like_C"/>
</dbReference>
<evidence type="ECO:0000313" key="2">
    <source>
        <dbReference type="EMBL" id="KAF9485268.1"/>
    </source>
</evidence>
<dbReference type="PANTHER" id="PTHR28083">
    <property type="entry name" value="GOOD FOR FULL DBP5 ACTIVITY PROTEIN 2"/>
    <property type="match status" value="1"/>
</dbReference>
<evidence type="ECO:0000313" key="3">
    <source>
        <dbReference type="Proteomes" id="UP000807469"/>
    </source>
</evidence>
<evidence type="ECO:0000259" key="1">
    <source>
        <dbReference type="Pfam" id="PF21762"/>
    </source>
</evidence>
<accession>A0A9P5ZBZ5</accession>
<organism evidence="2 3">
    <name type="scientific">Pholiota conissans</name>
    <dbReference type="NCBI Taxonomy" id="109636"/>
    <lineage>
        <taxon>Eukaryota</taxon>
        <taxon>Fungi</taxon>
        <taxon>Dikarya</taxon>
        <taxon>Basidiomycota</taxon>
        <taxon>Agaricomycotina</taxon>
        <taxon>Agaricomycetes</taxon>
        <taxon>Agaricomycetidae</taxon>
        <taxon>Agaricales</taxon>
        <taxon>Agaricineae</taxon>
        <taxon>Strophariaceae</taxon>
        <taxon>Pholiota</taxon>
    </lineage>
</organism>
<dbReference type="OrthoDB" id="5953249at2759"/>
<gene>
    <name evidence="2" type="ORF">BDN70DRAFT_871278</name>
</gene>
<dbReference type="PANTHER" id="PTHR28083:SF1">
    <property type="entry name" value="GOOD FOR FULL DBP5 ACTIVITY PROTEIN 2"/>
    <property type="match status" value="1"/>
</dbReference>
<dbReference type="InterPro" id="IPR036397">
    <property type="entry name" value="RNaseH_sf"/>
</dbReference>
<feature type="domain" description="Gfd2/YDR514C-like C-terminal" evidence="1">
    <location>
        <begin position="165"/>
        <end position="346"/>
    </location>
</feature>
<proteinExistence type="predicted"/>
<comment type="caution">
    <text evidence="2">The sequence shown here is derived from an EMBL/GenBank/DDBJ whole genome shotgun (WGS) entry which is preliminary data.</text>
</comment>